<sequence length="96" mass="10299">MLNFESVPTWFGWVSCAGIAAFALCIAVGLVIVVRTRSAAVRIVMSDLIFYGMVGVFLVWSVFADVSIVFEVAVLAALLGGLSTVSLARMLSRGRR</sequence>
<accession>U3GSB0</accession>
<dbReference type="GO" id="GO:0015075">
    <property type="term" value="F:monoatomic ion transmembrane transporter activity"/>
    <property type="evidence" value="ECO:0007669"/>
    <property type="project" value="InterPro"/>
</dbReference>
<feature type="transmembrane region" description="Helical" evidence="6">
    <location>
        <begin position="68"/>
        <end position="88"/>
    </location>
</feature>
<dbReference type="Pfam" id="PF04066">
    <property type="entry name" value="MrpF_PhaF"/>
    <property type="match status" value="1"/>
</dbReference>
<protein>
    <recommendedName>
        <fullName evidence="9">Cation:proton antiporter</fullName>
    </recommendedName>
</protein>
<gene>
    <name evidence="7" type="ORF">CARG_00545</name>
</gene>
<evidence type="ECO:0000256" key="2">
    <source>
        <dbReference type="ARBA" id="ARBA00022475"/>
    </source>
</evidence>
<evidence type="ECO:0000313" key="8">
    <source>
        <dbReference type="Proteomes" id="UP000016943"/>
    </source>
</evidence>
<organism evidence="7 8">
    <name type="scientific">Corynebacterium argentoratense DSM 44202</name>
    <dbReference type="NCBI Taxonomy" id="1348662"/>
    <lineage>
        <taxon>Bacteria</taxon>
        <taxon>Bacillati</taxon>
        <taxon>Actinomycetota</taxon>
        <taxon>Actinomycetes</taxon>
        <taxon>Mycobacteriales</taxon>
        <taxon>Corynebacteriaceae</taxon>
        <taxon>Corynebacterium</taxon>
    </lineage>
</organism>
<proteinExistence type="predicted"/>
<comment type="subcellular location">
    <subcellularLocation>
        <location evidence="1">Cell membrane</location>
        <topology evidence="1">Multi-pass membrane protein</topology>
    </subcellularLocation>
</comment>
<dbReference type="KEGG" id="caz:CARG_00545"/>
<dbReference type="EMBL" id="CP006365">
    <property type="protein sequence ID" value="AGU14310.1"/>
    <property type="molecule type" value="Genomic_DNA"/>
</dbReference>
<dbReference type="HOGENOM" id="CLU_125825_4_0_11"/>
<keyword evidence="4 6" id="KW-1133">Transmembrane helix</keyword>
<dbReference type="GO" id="GO:0005886">
    <property type="term" value="C:plasma membrane"/>
    <property type="evidence" value="ECO:0007669"/>
    <property type="project" value="UniProtKB-SubCell"/>
</dbReference>
<evidence type="ECO:0000256" key="4">
    <source>
        <dbReference type="ARBA" id="ARBA00022989"/>
    </source>
</evidence>
<dbReference type="AlphaFoldDB" id="U3GSB0"/>
<dbReference type="InterPro" id="IPR007208">
    <property type="entry name" value="MrpF/PhaF-like"/>
</dbReference>
<name>U3GSB0_9CORY</name>
<evidence type="ECO:0000256" key="6">
    <source>
        <dbReference type="SAM" id="Phobius"/>
    </source>
</evidence>
<feature type="transmembrane region" description="Helical" evidence="6">
    <location>
        <begin position="12"/>
        <end position="34"/>
    </location>
</feature>
<evidence type="ECO:0000256" key="5">
    <source>
        <dbReference type="ARBA" id="ARBA00023136"/>
    </source>
</evidence>
<keyword evidence="2" id="KW-1003">Cell membrane</keyword>
<keyword evidence="3 6" id="KW-0812">Transmembrane</keyword>
<reference evidence="7 8" key="1">
    <citation type="journal article" date="2013" name="Genome Announc.">
        <title>Whole-Genome Sequence of the Clinical Strain Corynebacterium argentoratense DSM 44202, Isolated from a Human Throat Specimen.</title>
        <authorList>
            <person name="Bomholt C."/>
            <person name="Glaub A."/>
            <person name="Gravermann K."/>
            <person name="Albersmeier A."/>
            <person name="Brinkrolf K."/>
            <person name="Ruckert C."/>
            <person name="Tauch A."/>
        </authorList>
    </citation>
    <scope>NUCLEOTIDE SEQUENCE [LARGE SCALE GENOMIC DNA]</scope>
    <source>
        <strain evidence="7">DSM 44202</strain>
    </source>
</reference>
<dbReference type="eggNOG" id="ENOG5033JH5">
    <property type="taxonomic scope" value="Bacteria"/>
</dbReference>
<keyword evidence="8" id="KW-1185">Reference proteome</keyword>
<dbReference type="PATRIC" id="fig|1348662.3.peg.103"/>
<dbReference type="Proteomes" id="UP000016943">
    <property type="component" value="Chromosome"/>
</dbReference>
<evidence type="ECO:0000256" key="3">
    <source>
        <dbReference type="ARBA" id="ARBA00022692"/>
    </source>
</evidence>
<evidence type="ECO:0008006" key="9">
    <source>
        <dbReference type="Google" id="ProtNLM"/>
    </source>
</evidence>
<evidence type="ECO:0000313" key="7">
    <source>
        <dbReference type="EMBL" id="AGU14310.1"/>
    </source>
</evidence>
<keyword evidence="5 6" id="KW-0472">Membrane</keyword>
<feature type="transmembrane region" description="Helical" evidence="6">
    <location>
        <begin position="41"/>
        <end position="62"/>
    </location>
</feature>
<dbReference type="STRING" id="1348662.CARG_00545"/>
<evidence type="ECO:0000256" key="1">
    <source>
        <dbReference type="ARBA" id="ARBA00004651"/>
    </source>
</evidence>